<sequence length="161" mass="18667">MYEIGFGNIYHLQCYGLSCRDIPRELEYNNRKLVHHNHQGKRIKNQNGRLLLAKGVEIEGKQIKRPREASSLRKKIQTTVTNFTTENVLHEECLPSFPAWKGQVESLTEKLKDGGLETTLRELSSNWKDWTREAANVYLTKEEISALHWSGTMESHYGTEH</sequence>
<proteinExistence type="predicted"/>
<evidence type="ECO:0000313" key="1">
    <source>
        <dbReference type="EMBL" id="EGT55568.1"/>
    </source>
</evidence>
<name>G0N9A7_CAEBE</name>
<dbReference type="STRING" id="135651.G0N9A7"/>
<organism evidence="2">
    <name type="scientific">Caenorhabditis brenneri</name>
    <name type="common">Nematode worm</name>
    <dbReference type="NCBI Taxonomy" id="135651"/>
    <lineage>
        <taxon>Eukaryota</taxon>
        <taxon>Metazoa</taxon>
        <taxon>Ecdysozoa</taxon>
        <taxon>Nematoda</taxon>
        <taxon>Chromadorea</taxon>
        <taxon>Rhabditida</taxon>
        <taxon>Rhabditina</taxon>
        <taxon>Rhabditomorpha</taxon>
        <taxon>Rhabditoidea</taxon>
        <taxon>Rhabditidae</taxon>
        <taxon>Peloderinae</taxon>
        <taxon>Caenorhabditis</taxon>
    </lineage>
</organism>
<dbReference type="InParanoid" id="G0N9A7"/>
<dbReference type="EMBL" id="GL379851">
    <property type="protein sequence ID" value="EGT55568.1"/>
    <property type="molecule type" value="Genomic_DNA"/>
</dbReference>
<dbReference type="HOGENOM" id="CLU_1645220_0_0_1"/>
<gene>
    <name evidence="1" type="ORF">CAEBREN_12522</name>
</gene>
<evidence type="ECO:0000313" key="2">
    <source>
        <dbReference type="Proteomes" id="UP000008068"/>
    </source>
</evidence>
<accession>G0N9A7</accession>
<reference evidence="2" key="1">
    <citation type="submission" date="2011-07" db="EMBL/GenBank/DDBJ databases">
        <authorList>
            <consortium name="Caenorhabditis brenneri Sequencing and Analysis Consortium"/>
            <person name="Wilson R.K."/>
        </authorList>
    </citation>
    <scope>NUCLEOTIDE SEQUENCE [LARGE SCALE GENOMIC DNA]</scope>
    <source>
        <strain evidence="2">PB2801</strain>
    </source>
</reference>
<dbReference type="eggNOG" id="KOG3595">
    <property type="taxonomic scope" value="Eukaryota"/>
</dbReference>
<dbReference type="Proteomes" id="UP000008068">
    <property type="component" value="Unassembled WGS sequence"/>
</dbReference>
<dbReference type="AlphaFoldDB" id="G0N9A7"/>
<protein>
    <submittedName>
        <fullName evidence="1">Uncharacterized protein</fullName>
    </submittedName>
</protein>
<keyword evidence="2" id="KW-1185">Reference proteome</keyword>